<comment type="similarity">
    <text evidence="6">Belongs to the PMEI family.</text>
</comment>
<dbReference type="CDD" id="cd15798">
    <property type="entry name" value="PMEI-like_3"/>
    <property type="match status" value="1"/>
</dbReference>
<dbReference type="GO" id="GO:0048046">
    <property type="term" value="C:apoplast"/>
    <property type="evidence" value="ECO:0007669"/>
    <property type="project" value="UniProtKB-SubCell"/>
</dbReference>
<keyword evidence="4 7" id="KW-0732">Signal</keyword>
<evidence type="ECO:0000313" key="10">
    <source>
        <dbReference type="Proteomes" id="UP000188354"/>
    </source>
</evidence>
<dbReference type="SUPFAM" id="SSF101148">
    <property type="entry name" value="Plant invertase/pectin methylesterase inhibitor"/>
    <property type="match status" value="1"/>
</dbReference>
<protein>
    <recommendedName>
        <fullName evidence="8">Pectinesterase inhibitor domain-containing protein</fullName>
    </recommendedName>
</protein>
<evidence type="ECO:0000259" key="8">
    <source>
        <dbReference type="SMART" id="SM00856"/>
    </source>
</evidence>
<dbReference type="Proteomes" id="UP000188354">
    <property type="component" value="Chromosome LG16"/>
</dbReference>
<dbReference type="InterPro" id="IPR051955">
    <property type="entry name" value="PME_Inhibitor"/>
</dbReference>
<dbReference type="KEGG" id="lang:109329608"/>
<dbReference type="InterPro" id="IPR006501">
    <property type="entry name" value="Pectinesterase_inhib_dom"/>
</dbReference>
<dbReference type="PANTHER" id="PTHR31080">
    <property type="entry name" value="PECTINESTERASE INHIBITOR-LIKE"/>
    <property type="match status" value="1"/>
</dbReference>
<evidence type="ECO:0000256" key="5">
    <source>
        <dbReference type="ARBA" id="ARBA00023157"/>
    </source>
</evidence>
<dbReference type="InterPro" id="IPR035513">
    <property type="entry name" value="Invertase/methylesterase_inhib"/>
</dbReference>
<sequence length="196" mass="21673">MIIIARFMLLALLFSFLANTSQMVFAKGSDEVQEACKVTRYQNLCIHSLSQFSNTSGRSPSKWARASVSVTIEEVKNVQTYLQKLNRNMSMRGRNRIALSDCIESFADAIDELHKSLGVLRNLSKSIFSTQMGNLNTWISAALTSEDTCIDGFEGQSEIQIKLLRNRVRNVSCITSNALALVNKLATTGIGSITDP</sequence>
<evidence type="ECO:0000256" key="2">
    <source>
        <dbReference type="ARBA" id="ARBA00022523"/>
    </source>
</evidence>
<dbReference type="OrthoDB" id="1430376at2759"/>
<keyword evidence="10" id="KW-1185">Reference proteome</keyword>
<dbReference type="Pfam" id="PF04043">
    <property type="entry name" value="PMEI"/>
    <property type="match status" value="1"/>
</dbReference>
<dbReference type="PANTHER" id="PTHR31080:SF158">
    <property type="entry name" value="PLANT INVERTASE_PECTIN METHYLESTERASE INHIBITOR SUPERFAMILY PROTEIN"/>
    <property type="match status" value="1"/>
</dbReference>
<feature type="signal peptide" evidence="7">
    <location>
        <begin position="1"/>
        <end position="26"/>
    </location>
</feature>
<proteinExistence type="inferred from homology"/>
<keyword evidence="3" id="KW-0964">Secreted</keyword>
<dbReference type="EMBL" id="CM007376">
    <property type="protein sequence ID" value="OIV95375.1"/>
    <property type="molecule type" value="Genomic_DNA"/>
</dbReference>
<dbReference type="NCBIfam" id="TIGR01614">
    <property type="entry name" value="PME_inhib"/>
    <property type="match status" value="1"/>
</dbReference>
<evidence type="ECO:0000256" key="7">
    <source>
        <dbReference type="SAM" id="SignalP"/>
    </source>
</evidence>
<dbReference type="OMA" id="YQNLCIH"/>
<organism evidence="9 10">
    <name type="scientific">Lupinus angustifolius</name>
    <name type="common">Narrow-leaved blue lupine</name>
    <dbReference type="NCBI Taxonomy" id="3871"/>
    <lineage>
        <taxon>Eukaryota</taxon>
        <taxon>Viridiplantae</taxon>
        <taxon>Streptophyta</taxon>
        <taxon>Embryophyta</taxon>
        <taxon>Tracheophyta</taxon>
        <taxon>Spermatophyta</taxon>
        <taxon>Magnoliopsida</taxon>
        <taxon>eudicotyledons</taxon>
        <taxon>Gunneridae</taxon>
        <taxon>Pentapetalae</taxon>
        <taxon>rosids</taxon>
        <taxon>fabids</taxon>
        <taxon>Fabales</taxon>
        <taxon>Fabaceae</taxon>
        <taxon>Papilionoideae</taxon>
        <taxon>50 kb inversion clade</taxon>
        <taxon>genistoids sensu lato</taxon>
        <taxon>core genistoids</taxon>
        <taxon>Genisteae</taxon>
        <taxon>Lupinus</taxon>
    </lineage>
</organism>
<feature type="chain" id="PRO_5012859961" description="Pectinesterase inhibitor domain-containing protein" evidence="7">
    <location>
        <begin position="27"/>
        <end position="196"/>
    </location>
</feature>
<keyword evidence="2" id="KW-0052">Apoplast</keyword>
<dbReference type="Gramene" id="OIV95375">
    <property type="protein sequence ID" value="OIV95375"/>
    <property type="gene ID" value="TanjilG_14529"/>
</dbReference>
<evidence type="ECO:0000256" key="4">
    <source>
        <dbReference type="ARBA" id="ARBA00022729"/>
    </source>
</evidence>
<dbReference type="GO" id="GO:0004857">
    <property type="term" value="F:enzyme inhibitor activity"/>
    <property type="evidence" value="ECO:0007669"/>
    <property type="project" value="InterPro"/>
</dbReference>
<evidence type="ECO:0000256" key="1">
    <source>
        <dbReference type="ARBA" id="ARBA00004271"/>
    </source>
</evidence>
<evidence type="ECO:0000256" key="6">
    <source>
        <dbReference type="ARBA" id="ARBA00038471"/>
    </source>
</evidence>
<comment type="subcellular location">
    <subcellularLocation>
        <location evidence="1">Secreted</location>
        <location evidence="1">Extracellular space</location>
        <location evidence="1">Apoplast</location>
    </subcellularLocation>
</comment>
<reference evidence="9 10" key="1">
    <citation type="journal article" date="2017" name="Plant Biotechnol. J.">
        <title>A comprehensive draft genome sequence for lupin (Lupinus angustifolius), an emerging health food: insights into plant-microbe interactions and legume evolution.</title>
        <authorList>
            <person name="Hane J.K."/>
            <person name="Ming Y."/>
            <person name="Kamphuis L.G."/>
            <person name="Nelson M.N."/>
            <person name="Garg G."/>
            <person name="Atkins C.A."/>
            <person name="Bayer P.E."/>
            <person name="Bravo A."/>
            <person name="Bringans S."/>
            <person name="Cannon S."/>
            <person name="Edwards D."/>
            <person name="Foley R."/>
            <person name="Gao L.L."/>
            <person name="Harrison M.J."/>
            <person name="Huang W."/>
            <person name="Hurgobin B."/>
            <person name="Li S."/>
            <person name="Liu C.W."/>
            <person name="McGrath A."/>
            <person name="Morahan G."/>
            <person name="Murray J."/>
            <person name="Weller J."/>
            <person name="Jian J."/>
            <person name="Singh K.B."/>
        </authorList>
    </citation>
    <scope>NUCLEOTIDE SEQUENCE [LARGE SCALE GENOMIC DNA]</scope>
    <source>
        <strain evidence="10">cv. Tanjil</strain>
        <tissue evidence="9">Whole plant</tissue>
    </source>
</reference>
<dbReference type="SMART" id="SM00856">
    <property type="entry name" value="PMEI"/>
    <property type="match status" value="1"/>
</dbReference>
<dbReference type="AlphaFoldDB" id="A0A1J7G4V6"/>
<dbReference type="STRING" id="3871.A0A1J7G4V6"/>
<feature type="domain" description="Pectinesterase inhibitor" evidence="8">
    <location>
        <begin position="27"/>
        <end position="181"/>
    </location>
</feature>
<dbReference type="FunFam" id="1.20.140.40:FF:000006">
    <property type="entry name" value="Pectinesterase inhibitor 3"/>
    <property type="match status" value="1"/>
</dbReference>
<accession>A0A1J7G4V6</accession>
<evidence type="ECO:0000313" key="9">
    <source>
        <dbReference type="EMBL" id="OIV95375.1"/>
    </source>
</evidence>
<gene>
    <name evidence="9" type="ORF">TanjilG_14529</name>
</gene>
<keyword evidence="5" id="KW-1015">Disulfide bond</keyword>
<name>A0A1J7G4V6_LUPAN</name>
<dbReference type="Gene3D" id="1.20.140.40">
    <property type="entry name" value="Invertase/pectin methylesterase inhibitor family protein"/>
    <property type="match status" value="1"/>
</dbReference>
<evidence type="ECO:0000256" key="3">
    <source>
        <dbReference type="ARBA" id="ARBA00022525"/>
    </source>
</evidence>